<organism evidence="3 4">
    <name type="scientific">Corynebacterium glutamicum (strain ATCC 13032 / DSM 20300 / JCM 1318 / BCRC 11384 / CCUG 27702 / LMG 3730 / NBRC 12168 / NCIMB 10025 / NRRL B-2784 / 534)</name>
    <dbReference type="NCBI Taxonomy" id="196627"/>
    <lineage>
        <taxon>Bacteria</taxon>
        <taxon>Bacillati</taxon>
        <taxon>Actinomycetota</taxon>
        <taxon>Actinomycetes</taxon>
        <taxon>Mycobacteriales</taxon>
        <taxon>Corynebacteriaceae</taxon>
        <taxon>Corynebacterium</taxon>
    </lineage>
</organism>
<sequence length="390" mass="42672">MIVVGIYYFNGEMHFWQGLLIIGFSFIPAWLSYHFIENPMRNWSAIKADARKAVAFGVILMTVSATAGILLFLSPNRSQAAPPQFSLTPYDPTAVNKESEKEAAKNLFGAEALTVDPDAGEVVDRVDNFYPTTAKAKRDYPSNYAAGCHQEVNETSPESCVYGDKNSDFSVALVGDSHAGHWLPALEPIAEAQGWRLEVYTKSQCPLISTAIKLGETFYAECYEWNEKLLAKLTGPSAPNHVIVSSQRYASANPLIDSVATGTVSEGYEMAWNSLKDAGVSISVLLDTPRPQIDIPECVASNRDNLSECSVHRSVALGTEAHPQQKTAAQNIDVPVLDLSNWICPEEYCSAVIGNVLVYRDSHHLTATYARSLSSALWNELVASNGEPFK</sequence>
<dbReference type="BioCyc" id="CORYNE:G18NG-9915-MONOMER"/>
<evidence type="ECO:0000313" key="4">
    <source>
        <dbReference type="Proteomes" id="UP000000582"/>
    </source>
</evidence>
<dbReference type="KEGG" id="cgb:cg0431"/>
<keyword evidence="1" id="KW-0472">Membrane</keyword>
<dbReference type="InterPro" id="IPR043968">
    <property type="entry name" value="SGNH"/>
</dbReference>
<name>Q8NTE9_CORGL</name>
<feature type="transmembrane region" description="Helical" evidence="1">
    <location>
        <begin position="15"/>
        <end position="33"/>
    </location>
</feature>
<keyword evidence="1" id="KW-0812">Transmembrane</keyword>
<feature type="transmembrane region" description="Helical" evidence="1">
    <location>
        <begin position="53"/>
        <end position="73"/>
    </location>
</feature>
<accession>Q6M804</accession>
<dbReference type="STRING" id="196627.cg0431"/>
<dbReference type="EMBL" id="BA000036">
    <property type="protein sequence ID" value="BAB97751.1"/>
    <property type="molecule type" value="Genomic_DNA"/>
</dbReference>
<dbReference type="eggNOG" id="COG1835">
    <property type="taxonomic scope" value="Bacteria"/>
</dbReference>
<dbReference type="RefSeq" id="WP_011013596.1">
    <property type="nucleotide sequence ID" value="NC_003450.3"/>
</dbReference>
<evidence type="ECO:0000259" key="2">
    <source>
        <dbReference type="Pfam" id="PF19040"/>
    </source>
</evidence>
<evidence type="ECO:0000256" key="1">
    <source>
        <dbReference type="SAM" id="Phobius"/>
    </source>
</evidence>
<keyword evidence="1" id="KW-1133">Transmembrane helix</keyword>
<dbReference type="GeneID" id="1021408"/>
<reference evidence="4" key="1">
    <citation type="journal article" date="2003" name="Appl. Microbiol. Biotechnol.">
        <title>The Corynebacterium glutamicum genome: features and impacts on biotechnological processes.</title>
        <authorList>
            <person name="Ikeda M."/>
            <person name="Nakagawa S."/>
        </authorList>
    </citation>
    <scope>NUCLEOTIDE SEQUENCE [LARGE SCALE GENOMIC DNA]</scope>
    <source>
        <strain evidence="4">ATCC 13032 / DSM 20300 / BCRC 11384 / JCM 1318 / LMG 3730 / NCIMB 10025</strain>
    </source>
</reference>
<feature type="domain" description="SGNH" evidence="2">
    <location>
        <begin position="148"/>
        <end position="377"/>
    </location>
</feature>
<dbReference type="KEGG" id="cgl:Cgl0358"/>
<keyword evidence="4" id="KW-1185">Reference proteome</keyword>
<dbReference type="Proteomes" id="UP000000582">
    <property type="component" value="Chromosome"/>
</dbReference>
<dbReference type="AlphaFoldDB" id="Q8NTE9"/>
<evidence type="ECO:0000313" key="3">
    <source>
        <dbReference type="EMBL" id="BAB97751.1"/>
    </source>
</evidence>
<accession>Q8NTE9</accession>
<protein>
    <submittedName>
        <fullName evidence="3">Hypothetical membrane protein</fullName>
    </submittedName>
</protein>
<gene>
    <name evidence="3" type="ordered locus">Cgl0358</name>
</gene>
<dbReference type="Pfam" id="PF19040">
    <property type="entry name" value="SGNH"/>
    <property type="match status" value="1"/>
</dbReference>
<dbReference type="HOGENOM" id="CLU_707354_0_0_11"/>
<dbReference type="PATRIC" id="fig|196627.13.peg.360"/>
<proteinExistence type="predicted"/>
<dbReference type="OrthoDB" id="3404679at2"/>